<evidence type="ECO:0000256" key="7">
    <source>
        <dbReference type="ARBA" id="ARBA00023034"/>
    </source>
</evidence>
<keyword evidence="6 9" id="KW-1133">Transmembrane helix</keyword>
<dbReference type="GO" id="GO:0047238">
    <property type="term" value="F:glucuronosyl-N-acetylgalactosaminyl-proteoglycan 4-beta-N-acetylgalactosaminyltransferase activity"/>
    <property type="evidence" value="ECO:0007669"/>
    <property type="project" value="TreeGrafter"/>
</dbReference>
<evidence type="ECO:0000256" key="8">
    <source>
        <dbReference type="ARBA" id="ARBA00023136"/>
    </source>
</evidence>
<keyword evidence="7 9" id="KW-0333">Golgi apparatus</keyword>
<keyword evidence="4 9" id="KW-0812">Transmembrane</keyword>
<dbReference type="GO" id="GO:0032580">
    <property type="term" value="C:Golgi cisterna membrane"/>
    <property type="evidence" value="ECO:0007669"/>
    <property type="project" value="UniProtKB-SubCell"/>
</dbReference>
<dbReference type="EnsemblMetazoa" id="BGLB021250-RC">
    <property type="protein sequence ID" value="BGLB021250-PC"/>
    <property type="gene ID" value="BGLB021250"/>
</dbReference>
<dbReference type="Pfam" id="PF05679">
    <property type="entry name" value="CHGN"/>
    <property type="match status" value="1"/>
</dbReference>
<dbReference type="Gene3D" id="3.90.550.50">
    <property type="match status" value="1"/>
</dbReference>
<evidence type="ECO:0000256" key="6">
    <source>
        <dbReference type="ARBA" id="ARBA00022989"/>
    </source>
</evidence>
<dbReference type="KEGG" id="bgt:106073373"/>
<dbReference type="PANTHER" id="PTHR12369">
    <property type="entry name" value="CHONDROITIN SYNTHASE"/>
    <property type="match status" value="1"/>
</dbReference>
<dbReference type="STRING" id="6526.A0A2C9KM70"/>
<evidence type="ECO:0000256" key="5">
    <source>
        <dbReference type="ARBA" id="ARBA00022968"/>
    </source>
</evidence>
<comment type="similarity">
    <text evidence="2 9">Belongs to the chondroitin N-acetylgalactosaminyltransferase family.</text>
</comment>
<evidence type="ECO:0000256" key="9">
    <source>
        <dbReference type="RuleBase" id="RU364016"/>
    </source>
</evidence>
<dbReference type="PANTHER" id="PTHR12369:SF13">
    <property type="entry name" value="HEXOSYLTRANSFERASE"/>
    <property type="match status" value="1"/>
</dbReference>
<dbReference type="EnsemblMetazoa" id="BGLB021250-RB">
    <property type="protein sequence ID" value="BGLB021250-PB"/>
    <property type="gene ID" value="BGLB021250"/>
</dbReference>
<proteinExistence type="inferred from homology"/>
<organism evidence="10 11">
    <name type="scientific">Biomphalaria glabrata</name>
    <name type="common">Bloodfluke planorb</name>
    <name type="synonym">Freshwater snail</name>
    <dbReference type="NCBI Taxonomy" id="6526"/>
    <lineage>
        <taxon>Eukaryota</taxon>
        <taxon>Metazoa</taxon>
        <taxon>Spiralia</taxon>
        <taxon>Lophotrochozoa</taxon>
        <taxon>Mollusca</taxon>
        <taxon>Gastropoda</taxon>
        <taxon>Heterobranchia</taxon>
        <taxon>Euthyneura</taxon>
        <taxon>Panpulmonata</taxon>
        <taxon>Hygrophila</taxon>
        <taxon>Lymnaeoidea</taxon>
        <taxon>Planorbidae</taxon>
        <taxon>Biomphalaria</taxon>
    </lineage>
</organism>
<dbReference type="Proteomes" id="UP000076420">
    <property type="component" value="Unassembled WGS sequence"/>
</dbReference>
<comment type="subcellular location">
    <subcellularLocation>
        <location evidence="1 9">Golgi apparatus</location>
        <location evidence="1 9">Golgi stack membrane</location>
        <topology evidence="1 9">Single-pass type II membrane protein</topology>
    </subcellularLocation>
</comment>
<protein>
    <recommendedName>
        <fullName evidence="9">Hexosyltransferase</fullName>
        <ecNumber evidence="9">2.4.1.-</ecNumber>
    </recommendedName>
</protein>
<evidence type="ECO:0000256" key="1">
    <source>
        <dbReference type="ARBA" id="ARBA00004447"/>
    </source>
</evidence>
<dbReference type="RefSeq" id="XP_013089370.2">
    <property type="nucleotide sequence ID" value="XM_013233916.2"/>
</dbReference>
<evidence type="ECO:0000256" key="3">
    <source>
        <dbReference type="ARBA" id="ARBA00022679"/>
    </source>
</evidence>
<dbReference type="VEuPathDB" id="VectorBase:BGLB021250"/>
<keyword evidence="3 9" id="KW-0808">Transferase</keyword>
<name>A0A2C9KM70_BIOGL</name>
<dbReference type="EC" id="2.4.1.-" evidence="9"/>
<evidence type="ECO:0000313" key="10">
    <source>
        <dbReference type="EnsemblMetazoa" id="BGLB021250-PB"/>
    </source>
</evidence>
<reference evidence="10" key="1">
    <citation type="submission" date="2020-05" db="UniProtKB">
        <authorList>
            <consortium name="EnsemblMetazoa"/>
        </authorList>
    </citation>
    <scope>IDENTIFICATION</scope>
    <source>
        <strain evidence="10">BB02</strain>
    </source>
</reference>
<dbReference type="OrthoDB" id="9985088at2759"/>
<gene>
    <name evidence="10" type="primary">106073373</name>
</gene>
<dbReference type="VEuPathDB" id="VectorBase:BGLAX_034130"/>
<dbReference type="RefSeq" id="XP_013089362.2">
    <property type="nucleotide sequence ID" value="XM_013233908.2"/>
</dbReference>
<dbReference type="EnsemblMetazoa" id="BGLB021250-RA">
    <property type="protein sequence ID" value="BGLB021250-PA"/>
    <property type="gene ID" value="BGLB021250"/>
</dbReference>
<dbReference type="InterPro" id="IPR008428">
    <property type="entry name" value="Chond_GalNAc"/>
</dbReference>
<dbReference type="AlphaFoldDB" id="A0A2C9KM70"/>
<evidence type="ECO:0000313" key="11">
    <source>
        <dbReference type="Proteomes" id="UP000076420"/>
    </source>
</evidence>
<keyword evidence="5 9" id="KW-0735">Signal-anchor</keyword>
<feature type="transmembrane region" description="Helical" evidence="9">
    <location>
        <begin position="20"/>
        <end position="38"/>
    </location>
</feature>
<dbReference type="RefSeq" id="XP_013089377.2">
    <property type="nucleotide sequence ID" value="XM_013233923.2"/>
</dbReference>
<sequence length="762" mass="89063">MRLTRLSRKTIRYLRKRKTFLRVFMAGFLLGTIVTWFFDYYEPDECKKLLANISEEKNTENFEPYVLQYVNHTSAEPFLKKRNRPIFAATELNIREKLFIAVLSSEQSLNTLGVAINKSIGHYKAKVAFFVDRKSSIVPNGMLLVNFNDGYKQYLPFNTLKYMIKEFGSWYDYYMLLSDRGYIRAENVFNFVSHISVSKQVYLGSPTIKDGNTTLCALEGGILLSQSFLDQINSSLKWCIANSNSTDESVNVGRCLFHALRKDCQNSTYSKLYASYHLQSFNFTKDIDSLAKIKDFNSSLSIYPILDNITHYSVHRYFCEVELSSIKNEIQQIKEDMYNKSEYAPGGRDSVSWPITVPESYKPRNKFDVINWVYFTETHIFFQDEFSNVKILIGADKQDIQSIIKTAVVKLNEIYGNRYLYSHLINGYRKFDPIRGMEYILDLALIDRLSSNESSYHNTSKTVEKRLFLVRPLGEVEFVPMPHVEELQRINIVLILRPNDLDFSTSFLENYVQLQRPPYNKILALTIVFMYEQKPLVQNQDLYAVLKSMLPHYEKQSGKAVNIRAINFSTNGTFTPEFQIMDKISDLLEPNALILTCTVGMLLNSEMLNRVGINTIPGWQVFFPIGFWQYKPNIIYNKKPFPINFEFNSGTGHYDVLSYEHGSFYNSDYKDARKSFSIVELMKYDLYEMFVRYDKVHVFRAVEPDFKHYYMQLDCPVNIPTQFYERCLERKSLNLATRAQLAKRIFQFQEKRNSQNKTQTQS</sequence>
<dbReference type="InterPro" id="IPR051227">
    <property type="entry name" value="CS_glycosyltransferase"/>
</dbReference>
<evidence type="ECO:0000256" key="4">
    <source>
        <dbReference type="ARBA" id="ARBA00022692"/>
    </source>
</evidence>
<evidence type="ECO:0000256" key="2">
    <source>
        <dbReference type="ARBA" id="ARBA00009239"/>
    </source>
</evidence>
<accession>A0A2C9KM70</accession>
<keyword evidence="8 9" id="KW-0472">Membrane</keyword>